<proteinExistence type="predicted"/>
<dbReference type="AlphaFoldDB" id="A0A9P8PHD2"/>
<dbReference type="Proteomes" id="UP000769528">
    <property type="component" value="Unassembled WGS sequence"/>
</dbReference>
<comment type="caution">
    <text evidence="1">The sequence shown here is derived from an EMBL/GenBank/DDBJ whole genome shotgun (WGS) entry which is preliminary data.</text>
</comment>
<organism evidence="1 2">
    <name type="scientific">Wickerhamomyces mucosus</name>
    <dbReference type="NCBI Taxonomy" id="1378264"/>
    <lineage>
        <taxon>Eukaryota</taxon>
        <taxon>Fungi</taxon>
        <taxon>Dikarya</taxon>
        <taxon>Ascomycota</taxon>
        <taxon>Saccharomycotina</taxon>
        <taxon>Saccharomycetes</taxon>
        <taxon>Phaffomycetales</taxon>
        <taxon>Wickerhamomycetaceae</taxon>
        <taxon>Wickerhamomyces</taxon>
    </lineage>
</organism>
<evidence type="ECO:0000313" key="1">
    <source>
        <dbReference type="EMBL" id="KAH3671812.1"/>
    </source>
</evidence>
<sequence>MDLDDNLGGVPVFNLPNLKPASFKVLDIPNVAFSPILPAGYAFNPIWISPPRKVPVVMTTFDVLNILPSSKIIPLMIDD</sequence>
<dbReference type="EMBL" id="JAEUBF010001263">
    <property type="protein sequence ID" value="KAH3671812.1"/>
    <property type="molecule type" value="Genomic_DNA"/>
</dbReference>
<keyword evidence="2" id="KW-1185">Reference proteome</keyword>
<reference evidence="1" key="1">
    <citation type="journal article" date="2021" name="Open Biol.">
        <title>Shared evolutionary footprints suggest mitochondrial oxidative damage underlies multiple complex I losses in fungi.</title>
        <authorList>
            <person name="Schikora-Tamarit M.A."/>
            <person name="Marcet-Houben M."/>
            <person name="Nosek J."/>
            <person name="Gabaldon T."/>
        </authorList>
    </citation>
    <scope>NUCLEOTIDE SEQUENCE</scope>
    <source>
        <strain evidence="1">CBS6341</strain>
    </source>
</reference>
<name>A0A9P8PHD2_9ASCO</name>
<protein>
    <submittedName>
        <fullName evidence="1">Uncharacterized protein</fullName>
    </submittedName>
</protein>
<gene>
    <name evidence="1" type="ORF">WICMUC_004530</name>
</gene>
<accession>A0A9P8PHD2</accession>
<evidence type="ECO:0000313" key="2">
    <source>
        <dbReference type="Proteomes" id="UP000769528"/>
    </source>
</evidence>
<reference evidence="1" key="2">
    <citation type="submission" date="2021-01" db="EMBL/GenBank/DDBJ databases">
        <authorList>
            <person name="Schikora-Tamarit M.A."/>
        </authorList>
    </citation>
    <scope>NUCLEOTIDE SEQUENCE</scope>
    <source>
        <strain evidence="1">CBS6341</strain>
    </source>
</reference>